<dbReference type="EMBL" id="JBGNYA010000001">
    <property type="protein sequence ID" value="MFA1609762.1"/>
    <property type="molecule type" value="Genomic_DNA"/>
</dbReference>
<name>A0ABD5M8Y9_9EURY</name>
<proteinExistence type="predicted"/>
<dbReference type="SUPFAM" id="SSF53850">
    <property type="entry name" value="Periplasmic binding protein-like II"/>
    <property type="match status" value="1"/>
</dbReference>
<gene>
    <name evidence="1" type="ORF">OS889_01900</name>
</gene>
<evidence type="ECO:0000313" key="1">
    <source>
        <dbReference type="EMBL" id="MFA1609762.1"/>
    </source>
</evidence>
<dbReference type="AlphaFoldDB" id="A0ABD5M8Y9"/>
<accession>A0ABD5M8Y9</accession>
<sequence>MNEAGYTAEVRETWQGATQFAAGGPDFSNIGTIEAARLAAERELNIAVVARVAANWAGMFVRPGSDYDPEVAGGKEEAFRALAEDDALIGIGSWGGGDYPGHQILASDMGLRFAREDSDFNIQTANYGALGQLVADGDLAAGSTGPVLGAVDLVRNEEIVPIYYPADYLSELGFGEMNINTWVTTQEFVDNNRGAAEALVQSWYEGTSWLHENALSVVEDDQWWGGIGAESEEGAKWMVRYGLFNEYTLDSPYIYEEPELSDEYVEGDQALLEEAAALGTIPESWADYLTYAQIPQE</sequence>
<dbReference type="RefSeq" id="WP_372386792.1">
    <property type="nucleotide sequence ID" value="NZ_JBGNYA010000001.1"/>
</dbReference>
<comment type="caution">
    <text evidence="1">The sequence shown here is derived from an EMBL/GenBank/DDBJ whole genome shotgun (WGS) entry which is preliminary data.</text>
</comment>
<keyword evidence="2" id="KW-1185">Reference proteome</keyword>
<organism evidence="1 2">
    <name type="scientific">Halobellus rubicundus</name>
    <dbReference type="NCBI Taxonomy" id="2996466"/>
    <lineage>
        <taxon>Archaea</taxon>
        <taxon>Methanobacteriati</taxon>
        <taxon>Methanobacteriota</taxon>
        <taxon>Stenosarchaea group</taxon>
        <taxon>Halobacteria</taxon>
        <taxon>Halobacteriales</taxon>
        <taxon>Haloferacaceae</taxon>
        <taxon>Halobellus</taxon>
    </lineage>
</organism>
<evidence type="ECO:0000313" key="2">
    <source>
        <dbReference type="Proteomes" id="UP001570511"/>
    </source>
</evidence>
<reference evidence="1 2" key="1">
    <citation type="submission" date="2024-08" db="EMBL/GenBank/DDBJ databases">
        <title>Halobellus sp. MBLA0158 whole genome sequence.</title>
        <authorList>
            <person name="Hwang C.Y."/>
            <person name="Cho E.-S."/>
            <person name="Seo M.-J."/>
        </authorList>
    </citation>
    <scope>NUCLEOTIDE SEQUENCE [LARGE SCALE GENOMIC DNA]</scope>
    <source>
        <strain evidence="1 2">MBLA0158</strain>
    </source>
</reference>
<dbReference type="Gene3D" id="3.40.190.10">
    <property type="entry name" value="Periplasmic binding protein-like II"/>
    <property type="match status" value="1"/>
</dbReference>
<dbReference type="Proteomes" id="UP001570511">
    <property type="component" value="Unassembled WGS sequence"/>
</dbReference>
<evidence type="ECO:0008006" key="3">
    <source>
        <dbReference type="Google" id="ProtNLM"/>
    </source>
</evidence>
<protein>
    <recommendedName>
        <fullName evidence="3">ABC transporter substrate-binding protein</fullName>
    </recommendedName>
</protein>